<sequence length="60" mass="7101">MKLVGWKTGCPADSRVVQVLRQLDNGQRIQWKCRFHSFEERWATHDGIYIDGVLGWRDLK</sequence>
<organism evidence="1 2">
    <name type="scientific">Pseudomonas reidholzensis</name>
    <dbReference type="NCBI Taxonomy" id="1785162"/>
    <lineage>
        <taxon>Bacteria</taxon>
        <taxon>Pseudomonadati</taxon>
        <taxon>Pseudomonadota</taxon>
        <taxon>Gammaproteobacteria</taxon>
        <taxon>Pseudomonadales</taxon>
        <taxon>Pseudomonadaceae</taxon>
        <taxon>Pseudomonas</taxon>
    </lineage>
</organism>
<dbReference type="EMBL" id="UNOZ01000013">
    <property type="protein sequence ID" value="SYX89920.1"/>
    <property type="molecule type" value="Genomic_DNA"/>
</dbReference>
<proteinExistence type="predicted"/>
<dbReference type="AlphaFoldDB" id="A0A383RS72"/>
<keyword evidence="2" id="KW-1185">Reference proteome</keyword>
<gene>
    <name evidence="1" type="ORF">CCOS865_02186</name>
</gene>
<accession>A0A383RS72</accession>
<evidence type="ECO:0000313" key="2">
    <source>
        <dbReference type="Proteomes" id="UP000263595"/>
    </source>
</evidence>
<dbReference type="RefSeq" id="WP_119140655.1">
    <property type="nucleotide sequence ID" value="NZ_CBCSFL010000026.1"/>
</dbReference>
<evidence type="ECO:0000313" key="1">
    <source>
        <dbReference type="EMBL" id="SYX89920.1"/>
    </source>
</evidence>
<dbReference type="Proteomes" id="UP000263595">
    <property type="component" value="Unassembled WGS sequence"/>
</dbReference>
<reference evidence="2" key="1">
    <citation type="submission" date="2018-08" db="EMBL/GenBank/DDBJ databases">
        <authorList>
            <person name="Blom J."/>
        </authorList>
    </citation>
    <scope>NUCLEOTIDE SEQUENCE [LARGE SCALE GENOMIC DNA]</scope>
    <source>
        <strain evidence="2">CCOS 865</strain>
    </source>
</reference>
<protein>
    <submittedName>
        <fullName evidence="1">Uncharacterized protein</fullName>
    </submittedName>
</protein>
<name>A0A383RS72_9PSED</name>